<reference evidence="3" key="1">
    <citation type="journal article" date="2011" name="Proc. Natl. Acad. Sci. U.S.A.">
        <title>Obligate biotrophy features unraveled by the genomic analysis of rust fungi.</title>
        <authorList>
            <person name="Duplessis S."/>
            <person name="Cuomo C.A."/>
            <person name="Lin Y.-C."/>
            <person name="Aerts A."/>
            <person name="Tisserant E."/>
            <person name="Veneault-Fourrey C."/>
            <person name="Joly D.L."/>
            <person name="Hacquard S."/>
            <person name="Amselem J."/>
            <person name="Cantarel B.L."/>
            <person name="Chiu R."/>
            <person name="Coutinho P.M."/>
            <person name="Feau N."/>
            <person name="Field M."/>
            <person name="Frey P."/>
            <person name="Gelhaye E."/>
            <person name="Goldberg J."/>
            <person name="Grabherr M.G."/>
            <person name="Kodira C.D."/>
            <person name="Kohler A."/>
            <person name="Kuees U."/>
            <person name="Lindquist E.A."/>
            <person name="Lucas S.M."/>
            <person name="Mago R."/>
            <person name="Mauceli E."/>
            <person name="Morin E."/>
            <person name="Murat C."/>
            <person name="Pangilinan J.L."/>
            <person name="Park R."/>
            <person name="Pearson M."/>
            <person name="Quesneville H."/>
            <person name="Rouhier N."/>
            <person name="Sakthikumar S."/>
            <person name="Salamov A.A."/>
            <person name="Schmutz J."/>
            <person name="Selles B."/>
            <person name="Shapiro H."/>
            <person name="Tanguay P."/>
            <person name="Tuskan G.A."/>
            <person name="Henrissat B."/>
            <person name="Van de Peer Y."/>
            <person name="Rouze P."/>
            <person name="Ellis J.G."/>
            <person name="Dodds P.N."/>
            <person name="Schein J.E."/>
            <person name="Zhong S."/>
            <person name="Hamelin R.C."/>
            <person name="Grigoriev I.V."/>
            <person name="Szabo L.J."/>
            <person name="Martin F."/>
        </authorList>
    </citation>
    <scope>NUCLEOTIDE SEQUENCE [LARGE SCALE GENOMIC DNA]</scope>
    <source>
        <strain evidence="3">98AG31 / pathotype 3-4-7</strain>
    </source>
</reference>
<evidence type="ECO:0000256" key="1">
    <source>
        <dbReference type="SAM" id="Phobius"/>
    </source>
</evidence>
<accession>F4RWU8</accession>
<dbReference type="HOGENOM" id="CLU_032925_2_0_1"/>
<keyword evidence="1" id="KW-0472">Membrane</keyword>
<sequence length="589" mass="66277">MPDLSVGLYVFSCLGIRQYGMYPLAPYDSTPISATYVVWPLLSGVLRPQFVIRLAMIPSLPLASVCLPPSRSLPPGVVDLIISYLVDQSDVTPANPLNSAHRPFVNHSAVKQILDLRLLSKSWAMGIGSYVGVSLNLVTPNMSTCLLKMSRMSASISSTHCLRRLCIGRVLFLPDFILASLDLDDSNDSDEISRFDKRHSDCSSLSMKDAAAIINLCRHNLTELKIKFSKSVGFSQDLIKAIGDISSLKVFMMLGSRSRKAYHDFGSITKVLDVTTNVESLLIDCGSLGPLDIKASSLPRLIHLWAPLYLDTHQCFNKFVRAEGRDIKFLECFSPDAHGLCGSMIVGLKHCLEILFVDSVPDNLSRVVLDTHFPKLKVIRSIYSTTYVGNLVWFQWPMFSAMEVFITSYWHGRFYWQRMMSQVGIVPIPFPPKLKHIIFVSWNGPDSQNAYLVKQFASIGIKCLFKYEMTTQQILRYWTGWVNEVLWSIGSSLVAWVRLGICASWAYMGYFTFMRWRVALSCFDVLEFGAKVGSLMLRAWLSNFVLSLSVLDYFCFTMIGFGDWPYILFTIAVAFGLYDSCKKLFPAAD</sequence>
<proteinExistence type="predicted"/>
<feature type="transmembrane region" description="Helical" evidence="1">
    <location>
        <begin position="485"/>
        <end position="507"/>
    </location>
</feature>
<feature type="transmembrane region" description="Helical" evidence="1">
    <location>
        <begin position="565"/>
        <end position="581"/>
    </location>
</feature>
<organism evidence="3">
    <name type="scientific">Melampsora larici-populina (strain 98AG31 / pathotype 3-4-7)</name>
    <name type="common">Poplar leaf rust fungus</name>
    <dbReference type="NCBI Taxonomy" id="747676"/>
    <lineage>
        <taxon>Eukaryota</taxon>
        <taxon>Fungi</taxon>
        <taxon>Dikarya</taxon>
        <taxon>Basidiomycota</taxon>
        <taxon>Pucciniomycotina</taxon>
        <taxon>Pucciniomycetes</taxon>
        <taxon>Pucciniales</taxon>
        <taxon>Melampsoraceae</taxon>
        <taxon>Melampsora</taxon>
    </lineage>
</organism>
<dbReference type="AlphaFoldDB" id="F4RWU8"/>
<name>F4RWU8_MELLP</name>
<evidence type="ECO:0000313" key="2">
    <source>
        <dbReference type="EMBL" id="EGG03161.1"/>
    </source>
</evidence>
<evidence type="ECO:0000313" key="3">
    <source>
        <dbReference type="Proteomes" id="UP000001072"/>
    </source>
</evidence>
<dbReference type="RefSeq" id="XP_007413621.1">
    <property type="nucleotide sequence ID" value="XM_007413559.1"/>
</dbReference>
<dbReference type="EMBL" id="GL883126">
    <property type="protein sequence ID" value="EGG03161.1"/>
    <property type="molecule type" value="Genomic_DNA"/>
</dbReference>
<dbReference type="GeneID" id="18935557"/>
<dbReference type="Proteomes" id="UP000001072">
    <property type="component" value="Unassembled WGS sequence"/>
</dbReference>
<gene>
    <name evidence="2" type="ORF">MELLADRAFT_90417</name>
</gene>
<keyword evidence="1" id="KW-1133">Transmembrane helix</keyword>
<dbReference type="KEGG" id="mlr:MELLADRAFT_90417"/>
<dbReference type="VEuPathDB" id="FungiDB:MELLADRAFT_90417"/>
<dbReference type="InParanoid" id="F4RWU8"/>
<protein>
    <submittedName>
        <fullName evidence="2">Uncharacterized protein</fullName>
    </submittedName>
</protein>
<keyword evidence="3" id="KW-1185">Reference proteome</keyword>
<keyword evidence="1" id="KW-0812">Transmembrane</keyword>